<dbReference type="EMBL" id="LWMH01000003">
    <property type="protein sequence ID" value="KZS43267.1"/>
    <property type="molecule type" value="Genomic_DNA"/>
</dbReference>
<evidence type="ECO:0000259" key="1">
    <source>
        <dbReference type="Pfam" id="PF01575"/>
    </source>
</evidence>
<dbReference type="OrthoDB" id="9801625at2"/>
<dbReference type="Pfam" id="PF01575">
    <property type="entry name" value="MaoC_dehydratas"/>
    <property type="match status" value="1"/>
</dbReference>
<evidence type="ECO:0000313" key="2">
    <source>
        <dbReference type="EMBL" id="KZS43267.1"/>
    </source>
</evidence>
<dbReference type="Gene3D" id="3.10.129.10">
    <property type="entry name" value="Hotdog Thioesterase"/>
    <property type="match status" value="1"/>
</dbReference>
<dbReference type="AlphaFoldDB" id="A0A163DJF8"/>
<dbReference type="GeneID" id="97555369"/>
<reference evidence="2" key="1">
    <citation type="journal article" date="2016" name="Genome Announc.">
        <title>Draft genomes of two strains of Paenibacillus glucanolyticus with capability to degrade lignocellulose.</title>
        <authorList>
            <person name="Mathews S.L."/>
            <person name="Pawlak J."/>
            <person name="Grunden A.M."/>
        </authorList>
    </citation>
    <scope>NUCLEOTIDE SEQUENCE [LARGE SCALE GENOMIC DNA]</scope>
    <source>
        <strain evidence="2">SLM1</strain>
    </source>
</reference>
<dbReference type="PANTHER" id="PTHR43841:SF3">
    <property type="entry name" value="(3R)-HYDROXYACYL-ACP DEHYDRATASE SUBUNIT HADB"/>
    <property type="match status" value="1"/>
</dbReference>
<protein>
    <recommendedName>
        <fullName evidence="1">MaoC-like domain-containing protein</fullName>
    </recommendedName>
</protein>
<dbReference type="InterPro" id="IPR029069">
    <property type="entry name" value="HotDog_dom_sf"/>
</dbReference>
<name>A0A163DJF8_9BACL</name>
<dbReference type="CDD" id="cd03441">
    <property type="entry name" value="R_hydratase_like"/>
    <property type="match status" value="1"/>
</dbReference>
<comment type="caution">
    <text evidence="2">The sequence shown here is derived from an EMBL/GenBank/DDBJ whole genome shotgun (WGS) entry which is preliminary data.</text>
</comment>
<accession>A0A163DJF8</accession>
<evidence type="ECO:0000313" key="3">
    <source>
        <dbReference type="Proteomes" id="UP000076796"/>
    </source>
</evidence>
<dbReference type="SUPFAM" id="SSF54637">
    <property type="entry name" value="Thioesterase/thiol ester dehydrase-isomerase"/>
    <property type="match status" value="1"/>
</dbReference>
<dbReference type="PANTHER" id="PTHR43841">
    <property type="entry name" value="3-HYDROXYACYL-THIOESTER DEHYDRATASE HTDX-RELATED"/>
    <property type="match status" value="1"/>
</dbReference>
<sequence>MEKKITMEAIRLFAAASGDAAAFHTDPEAAKAAGFKGPVAHGMYIMGIAHSMYLSQHSEQWIKSSRMRFMKPAWADTVARFDYDCANHEIQVTVIGENGETLANGSFSVGGKVDDL</sequence>
<dbReference type="Proteomes" id="UP000076796">
    <property type="component" value="Unassembled WGS sequence"/>
</dbReference>
<gene>
    <name evidence="2" type="ORF">AWU65_01210</name>
</gene>
<organism evidence="2 3">
    <name type="scientific">Paenibacillus glucanolyticus</name>
    <dbReference type="NCBI Taxonomy" id="59843"/>
    <lineage>
        <taxon>Bacteria</taxon>
        <taxon>Bacillati</taxon>
        <taxon>Bacillota</taxon>
        <taxon>Bacilli</taxon>
        <taxon>Bacillales</taxon>
        <taxon>Paenibacillaceae</taxon>
        <taxon>Paenibacillus</taxon>
    </lineage>
</organism>
<keyword evidence="3" id="KW-1185">Reference proteome</keyword>
<feature type="domain" description="MaoC-like" evidence="1">
    <location>
        <begin position="3"/>
        <end position="87"/>
    </location>
</feature>
<proteinExistence type="predicted"/>
<dbReference type="RefSeq" id="WP_063480700.1">
    <property type="nucleotide sequence ID" value="NZ_CP147845.1"/>
</dbReference>
<dbReference type="InterPro" id="IPR002539">
    <property type="entry name" value="MaoC-like_dom"/>
</dbReference>